<feature type="chain" id="PRO_5001514900" evidence="1">
    <location>
        <begin position="33"/>
        <end position="121"/>
    </location>
</feature>
<evidence type="ECO:0000256" key="1">
    <source>
        <dbReference type="SAM" id="SignalP"/>
    </source>
</evidence>
<reference evidence="2" key="1">
    <citation type="submission" date="2014-03" db="EMBL/GenBank/DDBJ databases">
        <title>The sialotranscriptome of Amblyomma triste, Amblyomma parvum and Amblyomma cajennense ticks, uncovered by 454-based RNA-seq.</title>
        <authorList>
            <person name="Garcia G.R."/>
            <person name="Gardinassi L.G."/>
            <person name="Ribeiro J.M."/>
            <person name="Anatriello E."/>
            <person name="Ferreira B.R."/>
            <person name="Moreira H.N."/>
            <person name="Mafra C."/>
            <person name="Olegario M.M."/>
            <person name="Szabo P.J."/>
            <person name="Miranda-Santos I.K."/>
            <person name="Maruyama S.R."/>
        </authorList>
    </citation>
    <scope>NUCLEOTIDE SEQUENCE</scope>
    <source>
        <strain evidence="2">Uberlandia</strain>
        <tissue evidence="2">Salivary glands</tissue>
    </source>
</reference>
<dbReference type="AlphaFoldDB" id="A0A023FE11"/>
<dbReference type="EMBL" id="GBBK01005478">
    <property type="protein sequence ID" value="JAC19004.1"/>
    <property type="molecule type" value="mRNA"/>
</dbReference>
<sequence>MFAAVDGLWLRSPCVIVLVHCLLFPSVPPSLSHSLTLFTCVLFRSASSCRGAIYRRTSELRSKLLSTPCLPGVCSPPLPEPGSSCSFPLTFFLYFERANDDERSVNRRVVIICGHFYDGHT</sequence>
<name>A0A023FE11_AMBCJ</name>
<evidence type="ECO:0000313" key="2">
    <source>
        <dbReference type="EMBL" id="JAC19004.1"/>
    </source>
</evidence>
<keyword evidence="1" id="KW-0732">Signal</keyword>
<feature type="non-terminal residue" evidence="2">
    <location>
        <position position="121"/>
    </location>
</feature>
<proteinExistence type="evidence at transcript level"/>
<organism evidence="2">
    <name type="scientific">Amblyomma cajennense</name>
    <name type="common">Cayenne tick</name>
    <name type="synonym">Acarus cajennensis</name>
    <dbReference type="NCBI Taxonomy" id="34607"/>
    <lineage>
        <taxon>Eukaryota</taxon>
        <taxon>Metazoa</taxon>
        <taxon>Ecdysozoa</taxon>
        <taxon>Arthropoda</taxon>
        <taxon>Chelicerata</taxon>
        <taxon>Arachnida</taxon>
        <taxon>Acari</taxon>
        <taxon>Parasitiformes</taxon>
        <taxon>Ixodida</taxon>
        <taxon>Ixodoidea</taxon>
        <taxon>Ixodidae</taxon>
        <taxon>Amblyomminae</taxon>
        <taxon>Amblyomma</taxon>
    </lineage>
</organism>
<accession>A0A023FE11</accession>
<protein>
    <submittedName>
        <fullName evidence="2">Putative secreted protein</fullName>
    </submittedName>
</protein>
<feature type="signal peptide" evidence="1">
    <location>
        <begin position="1"/>
        <end position="32"/>
    </location>
</feature>